<evidence type="ECO:0000313" key="6">
    <source>
        <dbReference type="Proteomes" id="UP000245754"/>
    </source>
</evidence>
<comment type="caution">
    <text evidence="5">The sequence shown here is derived from an EMBL/GenBank/DDBJ whole genome shotgun (WGS) entry which is preliminary data.</text>
</comment>
<name>A0A316F1W7_9BURK</name>
<dbReference type="SMART" id="SM00421">
    <property type="entry name" value="HTH_LUXR"/>
    <property type="match status" value="1"/>
</dbReference>
<keyword evidence="6" id="KW-1185">Reference proteome</keyword>
<dbReference type="PROSITE" id="PS00622">
    <property type="entry name" value="HTH_LUXR_1"/>
    <property type="match status" value="1"/>
</dbReference>
<dbReference type="Proteomes" id="UP000245754">
    <property type="component" value="Unassembled WGS sequence"/>
</dbReference>
<feature type="domain" description="HTH luxR-type" evidence="3">
    <location>
        <begin position="137"/>
        <end position="202"/>
    </location>
</feature>
<dbReference type="EMBL" id="QGGT01000001">
    <property type="protein sequence ID" value="PWK38446.1"/>
    <property type="molecule type" value="Genomic_DNA"/>
</dbReference>
<dbReference type="InterPro" id="IPR051015">
    <property type="entry name" value="EvgA-like"/>
</dbReference>
<dbReference type="PANTHER" id="PTHR45566">
    <property type="entry name" value="HTH-TYPE TRANSCRIPTIONAL REGULATOR YHJB-RELATED"/>
    <property type="match status" value="1"/>
</dbReference>
<evidence type="ECO:0000256" key="1">
    <source>
        <dbReference type="ARBA" id="ARBA00022553"/>
    </source>
</evidence>
<dbReference type="SMART" id="SM00448">
    <property type="entry name" value="REC"/>
    <property type="match status" value="1"/>
</dbReference>
<proteinExistence type="predicted"/>
<dbReference type="AlphaFoldDB" id="A0A316F1W7"/>
<dbReference type="GO" id="GO:0006355">
    <property type="term" value="P:regulation of DNA-templated transcription"/>
    <property type="evidence" value="ECO:0007669"/>
    <property type="project" value="InterPro"/>
</dbReference>
<dbReference type="Pfam" id="PF00072">
    <property type="entry name" value="Response_reg"/>
    <property type="match status" value="1"/>
</dbReference>
<dbReference type="PANTHER" id="PTHR45566:SF2">
    <property type="entry name" value="NARL SUBFAMILY"/>
    <property type="match status" value="1"/>
</dbReference>
<evidence type="ECO:0000256" key="2">
    <source>
        <dbReference type="PROSITE-ProRule" id="PRU00169"/>
    </source>
</evidence>
<dbReference type="InterPro" id="IPR001789">
    <property type="entry name" value="Sig_transdc_resp-reg_receiver"/>
</dbReference>
<gene>
    <name evidence="5" type="ORF">C7419_1012343</name>
</gene>
<feature type="modified residue" description="4-aspartylphosphate" evidence="2">
    <location>
        <position position="53"/>
    </location>
</feature>
<evidence type="ECO:0000259" key="4">
    <source>
        <dbReference type="PROSITE" id="PS50110"/>
    </source>
</evidence>
<dbReference type="PROSITE" id="PS50043">
    <property type="entry name" value="HTH_LUXR_2"/>
    <property type="match status" value="1"/>
</dbReference>
<dbReference type="Gene3D" id="3.40.50.2300">
    <property type="match status" value="1"/>
</dbReference>
<dbReference type="Pfam" id="PF00196">
    <property type="entry name" value="GerE"/>
    <property type="match status" value="1"/>
</dbReference>
<keyword evidence="1 2" id="KW-0597">Phosphoprotein</keyword>
<dbReference type="PRINTS" id="PR00038">
    <property type="entry name" value="HTHLUXR"/>
</dbReference>
<dbReference type="CDD" id="cd06170">
    <property type="entry name" value="LuxR_C_like"/>
    <property type="match status" value="1"/>
</dbReference>
<protein>
    <submittedName>
        <fullName evidence="5">LuxR family two component transcriptional regulator</fullName>
    </submittedName>
</protein>
<organism evidence="5 6">
    <name type="scientific">Cupriavidus plantarum</name>
    <dbReference type="NCBI Taxonomy" id="942865"/>
    <lineage>
        <taxon>Bacteria</taxon>
        <taxon>Pseudomonadati</taxon>
        <taxon>Pseudomonadota</taxon>
        <taxon>Betaproteobacteria</taxon>
        <taxon>Burkholderiales</taxon>
        <taxon>Burkholderiaceae</taxon>
        <taxon>Cupriavidus</taxon>
    </lineage>
</organism>
<evidence type="ECO:0000259" key="3">
    <source>
        <dbReference type="PROSITE" id="PS50043"/>
    </source>
</evidence>
<evidence type="ECO:0000313" key="5">
    <source>
        <dbReference type="EMBL" id="PWK38446.1"/>
    </source>
</evidence>
<sequence length="207" mass="21844">MPVALIVDDHPAVRVAVASHLSAHLGYQTHEAATAADAMQSLKEVAPDVVIVDLDLPSLPGEVVIEAVEEKYPAARRVVLSAVNSAAQRALHAGAHGHVAKGSGLEQLGQVLQAVMAGYVVFPAELLASLHRMASGSSDPMAGLSRREMTVLRFLAAGHSNKAIADTLHISNKTVSSHKTSIMTKLGLKSMIDLAEFARKHRLTGTE</sequence>
<accession>A0A316F1W7</accession>
<feature type="domain" description="Response regulatory" evidence="4">
    <location>
        <begin position="3"/>
        <end position="116"/>
    </location>
</feature>
<dbReference type="CDD" id="cd17535">
    <property type="entry name" value="REC_NarL-like"/>
    <property type="match status" value="1"/>
</dbReference>
<dbReference type="GO" id="GO:0000160">
    <property type="term" value="P:phosphorelay signal transduction system"/>
    <property type="evidence" value="ECO:0007669"/>
    <property type="project" value="InterPro"/>
</dbReference>
<dbReference type="InterPro" id="IPR058245">
    <property type="entry name" value="NreC/VraR/RcsB-like_REC"/>
</dbReference>
<dbReference type="PROSITE" id="PS50110">
    <property type="entry name" value="RESPONSE_REGULATORY"/>
    <property type="match status" value="1"/>
</dbReference>
<dbReference type="SUPFAM" id="SSF52172">
    <property type="entry name" value="CheY-like"/>
    <property type="match status" value="1"/>
</dbReference>
<reference evidence="5 6" key="1">
    <citation type="submission" date="2018-05" db="EMBL/GenBank/DDBJ databases">
        <title>Genomic Encyclopedia of Type Strains, Phase IV (KMG-V): Genome sequencing to study the core and pangenomes of soil and plant-associated prokaryotes.</title>
        <authorList>
            <person name="Whitman W."/>
        </authorList>
    </citation>
    <scope>NUCLEOTIDE SEQUENCE [LARGE SCALE GENOMIC DNA]</scope>
    <source>
        <strain evidence="5 6">SLV-132</strain>
    </source>
</reference>
<dbReference type="RefSeq" id="WP_109582036.1">
    <property type="nucleotide sequence ID" value="NZ_QGGT01000001.1"/>
</dbReference>
<dbReference type="InterPro" id="IPR011006">
    <property type="entry name" value="CheY-like_superfamily"/>
</dbReference>
<dbReference type="InterPro" id="IPR000792">
    <property type="entry name" value="Tscrpt_reg_LuxR_C"/>
</dbReference>